<keyword evidence="3" id="KW-1185">Reference proteome</keyword>
<dbReference type="EMBL" id="AODL01000007">
    <property type="protein sequence ID" value="EUJ45445.1"/>
    <property type="molecule type" value="Genomic_DNA"/>
</dbReference>
<feature type="coiled-coil region" evidence="1">
    <location>
        <begin position="25"/>
        <end position="84"/>
    </location>
</feature>
<dbReference type="PATRIC" id="fig|1265816.5.peg.1239"/>
<evidence type="ECO:0000313" key="2">
    <source>
        <dbReference type="EMBL" id="EUJ45445.1"/>
    </source>
</evidence>
<dbReference type="AlphaFoldDB" id="W7D8V3"/>
<organism evidence="2 3">
    <name type="scientific">Listeria riparia FSL S10-1204</name>
    <dbReference type="NCBI Taxonomy" id="1265816"/>
    <lineage>
        <taxon>Bacteria</taxon>
        <taxon>Bacillati</taxon>
        <taxon>Bacillota</taxon>
        <taxon>Bacilli</taxon>
        <taxon>Bacillales</taxon>
        <taxon>Listeriaceae</taxon>
        <taxon>Listeria</taxon>
    </lineage>
</organism>
<evidence type="ECO:0000313" key="3">
    <source>
        <dbReference type="Proteomes" id="UP000019248"/>
    </source>
</evidence>
<protein>
    <submittedName>
        <fullName evidence="2">Uncharacterized protein</fullName>
    </submittedName>
</protein>
<comment type="caution">
    <text evidence="2">The sequence shown here is derived from an EMBL/GenBank/DDBJ whole genome shotgun (WGS) entry which is preliminary data.</text>
</comment>
<keyword evidence="1" id="KW-0175">Coiled coil</keyword>
<accession>W7D8V3</accession>
<dbReference type="Proteomes" id="UP000019248">
    <property type="component" value="Unassembled WGS sequence"/>
</dbReference>
<proteinExistence type="predicted"/>
<gene>
    <name evidence="2" type="ORF">PRIP_06293</name>
</gene>
<name>W7D8V3_9LIST</name>
<evidence type="ECO:0000256" key="1">
    <source>
        <dbReference type="SAM" id="Coils"/>
    </source>
</evidence>
<reference evidence="2 3" key="1">
    <citation type="journal article" date="2014" name="Int. J. Syst. Evol. Microbiol.">
        <title>Listeria floridensis sp. nov., Listeria aquatica sp. nov., Listeria cornellensis sp. nov., Listeria riparia sp. nov. and Listeria grandensis sp. nov., from agricultural and natural environments.</title>
        <authorList>
            <person name="den Bakker H.C."/>
            <person name="Warchocki S."/>
            <person name="Wright E.M."/>
            <person name="Allred A.F."/>
            <person name="Ahlstrom C."/>
            <person name="Manuel C.S."/>
            <person name="Stasiewicz M.J."/>
            <person name="Burrell A."/>
            <person name="Roof S."/>
            <person name="Strawn L."/>
            <person name="Fortes E.D."/>
            <person name="Nightingale K.K."/>
            <person name="Kephart D."/>
            <person name="Wiedmann M."/>
        </authorList>
    </citation>
    <scope>NUCLEOTIDE SEQUENCE [LARGE SCALE GENOMIC DNA]</scope>
    <source>
        <strain evidence="2 3">FSL S10-1204</strain>
    </source>
</reference>
<sequence>MFILILLVIMYPLQTVEATSISKKLDTVEEKYDLEEISVAEAKELGAIPIKFNTIDELDKFLAQEEAKEEALAKENVLVENEEKSTFAISDIPILSLFISKANAASSTASKTLWSNGVSTTKGYARVTKDKDKKITAVSTWSNQSGVPWPIGWESVTSYHSLKSGKKSGTATFKGNKIYYLILPVRDMAYKKYTSYTMGF</sequence>